<feature type="domain" description="CRAL-TRIO" evidence="1">
    <location>
        <begin position="56"/>
        <end position="220"/>
    </location>
</feature>
<protein>
    <submittedName>
        <fullName evidence="3">Retinol-binding protein pinta-like</fullName>
    </submittedName>
</protein>
<dbReference type="Gene3D" id="1.10.8.20">
    <property type="entry name" value="N-terminal domain of phosphatidylinositol transfer protein sec14p"/>
    <property type="match status" value="1"/>
</dbReference>
<dbReference type="Gene3D" id="1.20.5.1200">
    <property type="entry name" value="Alpha-tocopherol transfer"/>
    <property type="match status" value="1"/>
</dbReference>
<dbReference type="PROSITE" id="PS50191">
    <property type="entry name" value="CRAL_TRIO"/>
    <property type="match status" value="1"/>
</dbReference>
<dbReference type="OrthoDB" id="6682367at2759"/>
<dbReference type="GeneID" id="112460229"/>
<dbReference type="InterPro" id="IPR011074">
    <property type="entry name" value="CRAL/TRIO_N_dom"/>
</dbReference>
<dbReference type="SUPFAM" id="SSF46938">
    <property type="entry name" value="CRAL/TRIO N-terminal domain"/>
    <property type="match status" value="1"/>
</dbReference>
<evidence type="ECO:0000313" key="3">
    <source>
        <dbReference type="RefSeq" id="XP_024880600.1"/>
    </source>
</evidence>
<dbReference type="InterPro" id="IPR036865">
    <property type="entry name" value="CRAL-TRIO_dom_sf"/>
</dbReference>
<dbReference type="InterPro" id="IPR036273">
    <property type="entry name" value="CRAL/TRIO_N_dom_sf"/>
</dbReference>
<feature type="non-terminal residue" evidence="3">
    <location>
        <position position="1"/>
    </location>
</feature>
<dbReference type="Gene3D" id="3.40.525.10">
    <property type="entry name" value="CRAL-TRIO lipid binding domain"/>
    <property type="match status" value="1"/>
</dbReference>
<reference evidence="3" key="1">
    <citation type="submission" date="2025-08" db="UniProtKB">
        <authorList>
            <consortium name="RefSeq"/>
        </authorList>
    </citation>
    <scope>IDENTIFICATION</scope>
    <source>
        <tissue evidence="3">Whole body</tissue>
    </source>
</reference>
<sequence length="300" mass="35223">TFHLKRIFNLYTDDFLILRFLRVCKFDLEKTKIRIRNHYEQRSDLPEWYMNKDPFLPELQELLDMGLYLPLRNPDDQGRLVIILRLIYNPRKHQVADIAKVGMMALETAIKYYPAASIHGYTLFIDLANVSKGHIAQYGPSMLTNSVRLWQNYPMRIELINMFNAPSIFELTAKILKSFMTEKLKKRFNVHSNNTVHNCLKDIPANILPVECGGTDGTIQELTEYWKKLIEENRDSLLNEDDKIVSKHYMQNRLKEEANIEYDGTDGTIQELTGRWKKLIEDDHDSLVVEENDEEIITKL</sequence>
<dbReference type="SMART" id="SM01100">
    <property type="entry name" value="CRAL_TRIO_N"/>
    <property type="match status" value="1"/>
</dbReference>
<dbReference type="AlphaFoldDB" id="A0A6J1QJ49"/>
<keyword evidence="2" id="KW-1185">Reference proteome</keyword>
<dbReference type="PRINTS" id="PR00180">
    <property type="entry name" value="CRETINALDHBP"/>
</dbReference>
<gene>
    <name evidence="3" type="primary">LOC112460229</name>
</gene>
<dbReference type="RefSeq" id="XP_024880600.1">
    <property type="nucleotide sequence ID" value="XM_025024832.1"/>
</dbReference>
<organism evidence="2 3">
    <name type="scientific">Temnothorax curvispinosus</name>
    <dbReference type="NCBI Taxonomy" id="300111"/>
    <lineage>
        <taxon>Eukaryota</taxon>
        <taxon>Metazoa</taxon>
        <taxon>Ecdysozoa</taxon>
        <taxon>Arthropoda</taxon>
        <taxon>Hexapoda</taxon>
        <taxon>Insecta</taxon>
        <taxon>Pterygota</taxon>
        <taxon>Neoptera</taxon>
        <taxon>Endopterygota</taxon>
        <taxon>Hymenoptera</taxon>
        <taxon>Apocrita</taxon>
        <taxon>Aculeata</taxon>
        <taxon>Formicoidea</taxon>
        <taxon>Formicidae</taxon>
        <taxon>Myrmicinae</taxon>
        <taxon>Temnothorax</taxon>
    </lineage>
</organism>
<dbReference type="Pfam" id="PF00650">
    <property type="entry name" value="CRAL_TRIO"/>
    <property type="match status" value="1"/>
</dbReference>
<proteinExistence type="predicted"/>
<dbReference type="SUPFAM" id="SSF52087">
    <property type="entry name" value="CRAL/TRIO domain"/>
    <property type="match status" value="1"/>
</dbReference>
<dbReference type="GO" id="GO:1902936">
    <property type="term" value="F:phosphatidylinositol bisphosphate binding"/>
    <property type="evidence" value="ECO:0007669"/>
    <property type="project" value="TreeGrafter"/>
</dbReference>
<dbReference type="GO" id="GO:0016020">
    <property type="term" value="C:membrane"/>
    <property type="evidence" value="ECO:0007669"/>
    <property type="project" value="TreeGrafter"/>
</dbReference>
<dbReference type="Proteomes" id="UP000504618">
    <property type="component" value="Unplaced"/>
</dbReference>
<dbReference type="CDD" id="cd00170">
    <property type="entry name" value="SEC14"/>
    <property type="match status" value="1"/>
</dbReference>
<dbReference type="PANTHER" id="PTHR10174:SF224">
    <property type="entry name" value="RETINOL-BINDING PROTEIN PINTA"/>
    <property type="match status" value="1"/>
</dbReference>
<evidence type="ECO:0000313" key="2">
    <source>
        <dbReference type="Proteomes" id="UP000504618"/>
    </source>
</evidence>
<dbReference type="SMART" id="SM00516">
    <property type="entry name" value="SEC14"/>
    <property type="match status" value="1"/>
</dbReference>
<accession>A0A6J1QJ49</accession>
<evidence type="ECO:0000259" key="1">
    <source>
        <dbReference type="PROSITE" id="PS50191"/>
    </source>
</evidence>
<dbReference type="PANTHER" id="PTHR10174">
    <property type="entry name" value="ALPHA-TOCOPHEROL TRANSFER PROTEIN-RELATED"/>
    <property type="match status" value="1"/>
</dbReference>
<name>A0A6J1QJ49_9HYME</name>
<dbReference type="InterPro" id="IPR001251">
    <property type="entry name" value="CRAL-TRIO_dom"/>
</dbReference>